<dbReference type="Pfam" id="PF08297">
    <property type="entry name" value="U3_snoRNA_assoc"/>
    <property type="match status" value="1"/>
</dbReference>
<evidence type="ECO:0000313" key="2">
    <source>
        <dbReference type="EMBL" id="MDI1488909.1"/>
    </source>
</evidence>
<name>A0AA43TV29_9LECA</name>
<dbReference type="GO" id="GO:0006364">
    <property type="term" value="P:rRNA processing"/>
    <property type="evidence" value="ECO:0007669"/>
    <property type="project" value="InterPro"/>
</dbReference>
<feature type="region of interest" description="Disordered" evidence="1">
    <location>
        <begin position="321"/>
        <end position="341"/>
    </location>
</feature>
<proteinExistence type="predicted"/>
<gene>
    <name evidence="2" type="ORF">OHK93_008186</name>
</gene>
<reference evidence="2" key="1">
    <citation type="journal article" date="2023" name="Genome Biol. Evol.">
        <title>First Whole Genome Sequence and Flow Cytometry Genome Size Data for the Lichen-Forming Fungus Ramalina farinacea (Ascomycota).</title>
        <authorList>
            <person name="Llewellyn T."/>
            <person name="Mian S."/>
            <person name="Hill R."/>
            <person name="Leitch I.J."/>
            <person name="Gaya E."/>
        </authorList>
    </citation>
    <scope>NUCLEOTIDE SEQUENCE</scope>
    <source>
        <strain evidence="2">LIQ254RAFAR</strain>
    </source>
</reference>
<sequence>MVSTRSHDRALQNGDLESHKRKPEQDDGSQPRPKRRKGTEEVVPVVVENVRPRRTIQEANRTVQVPPQFDGAADSLGEKSSNPPEKQASRPEAKAETRSLLQSRERGPSMERERPPADIASPKTSTKDNPIGYKAPTATDNKVSAPVGGLDGVDQREMDGDDTSDDDVPEEATAAAGDDKVGAAFQQAAESKAREEEARRAKRREHQQRMKSQAKRPRQTQGKDSGKKPRSKAPLPALLPDEILNAEPSAPIVPLPQSRSTAPLKANKKLLLDKIEKPPKDLVRGKTRIRVSADERAILPPKSSGKGKELREKWLMGQRGSKPAMWVSRQTSSKSFVSRSM</sequence>
<feature type="region of interest" description="Disordered" evidence="1">
    <location>
        <begin position="1"/>
        <end position="243"/>
    </location>
</feature>
<feature type="compositionally biased region" description="Acidic residues" evidence="1">
    <location>
        <begin position="159"/>
        <end position="170"/>
    </location>
</feature>
<dbReference type="GO" id="GO:0030515">
    <property type="term" value="F:snoRNA binding"/>
    <property type="evidence" value="ECO:0007669"/>
    <property type="project" value="InterPro"/>
</dbReference>
<feature type="compositionally biased region" description="Polar residues" evidence="1">
    <location>
        <begin position="328"/>
        <end position="341"/>
    </location>
</feature>
<protein>
    <submittedName>
        <fullName evidence="2">Uncharacterized protein</fullName>
    </submittedName>
</protein>
<comment type="caution">
    <text evidence="2">The sequence shown here is derived from an EMBL/GenBank/DDBJ whole genome shotgun (WGS) entry which is preliminary data.</text>
</comment>
<evidence type="ECO:0000313" key="3">
    <source>
        <dbReference type="Proteomes" id="UP001161017"/>
    </source>
</evidence>
<feature type="compositionally biased region" description="Basic and acidic residues" evidence="1">
    <location>
        <begin position="87"/>
        <end position="116"/>
    </location>
</feature>
<accession>A0AA43TV29</accession>
<dbReference type="InterPro" id="IPR013268">
    <property type="entry name" value="UTP16"/>
</dbReference>
<keyword evidence="3" id="KW-1185">Reference proteome</keyword>
<dbReference type="EMBL" id="JAPUFD010000008">
    <property type="protein sequence ID" value="MDI1488909.1"/>
    <property type="molecule type" value="Genomic_DNA"/>
</dbReference>
<dbReference type="AlphaFoldDB" id="A0AA43TV29"/>
<evidence type="ECO:0000256" key="1">
    <source>
        <dbReference type="SAM" id="MobiDB-lite"/>
    </source>
</evidence>
<feature type="compositionally biased region" description="Basic and acidic residues" evidence="1">
    <location>
        <begin position="1"/>
        <end position="10"/>
    </location>
</feature>
<organism evidence="2 3">
    <name type="scientific">Ramalina farinacea</name>
    <dbReference type="NCBI Taxonomy" id="258253"/>
    <lineage>
        <taxon>Eukaryota</taxon>
        <taxon>Fungi</taxon>
        <taxon>Dikarya</taxon>
        <taxon>Ascomycota</taxon>
        <taxon>Pezizomycotina</taxon>
        <taxon>Lecanoromycetes</taxon>
        <taxon>OSLEUM clade</taxon>
        <taxon>Lecanoromycetidae</taxon>
        <taxon>Lecanorales</taxon>
        <taxon>Lecanorineae</taxon>
        <taxon>Ramalinaceae</taxon>
        <taxon>Ramalina</taxon>
    </lineage>
</organism>
<dbReference type="Proteomes" id="UP001161017">
    <property type="component" value="Unassembled WGS sequence"/>
</dbReference>